<accession>A0A5N6K1Q3</accession>
<comment type="caution">
    <text evidence="2">The sequence shown here is derived from an EMBL/GenBank/DDBJ whole genome shotgun (WGS) entry which is preliminary data.</text>
</comment>
<gene>
    <name evidence="2" type="ORF">EYC80_008784</name>
</gene>
<evidence type="ECO:0000256" key="1">
    <source>
        <dbReference type="SAM" id="Phobius"/>
    </source>
</evidence>
<feature type="transmembrane region" description="Helical" evidence="1">
    <location>
        <begin position="12"/>
        <end position="30"/>
    </location>
</feature>
<reference evidence="2 3" key="1">
    <citation type="submission" date="2019-06" db="EMBL/GenBank/DDBJ databases">
        <title>Genome Sequence of the Brown Rot Fungal Pathogen Monilinia laxa.</title>
        <authorList>
            <person name="De Miccolis Angelini R.M."/>
            <person name="Landi L."/>
            <person name="Abate D."/>
            <person name="Pollastro S."/>
            <person name="Romanazzi G."/>
            <person name="Faretra F."/>
        </authorList>
    </citation>
    <scope>NUCLEOTIDE SEQUENCE [LARGE SCALE GENOMIC DNA]</scope>
    <source>
        <strain evidence="2 3">Mlax316</strain>
    </source>
</reference>
<keyword evidence="1" id="KW-0812">Transmembrane</keyword>
<proteinExistence type="predicted"/>
<keyword evidence="1" id="KW-0472">Membrane</keyword>
<keyword evidence="1" id="KW-1133">Transmembrane helix</keyword>
<dbReference type="Proteomes" id="UP000326757">
    <property type="component" value="Unassembled WGS sequence"/>
</dbReference>
<name>A0A5N6K1Q3_MONLA</name>
<keyword evidence="3" id="KW-1185">Reference proteome</keyword>
<protein>
    <submittedName>
        <fullName evidence="2">Uncharacterized protein</fullName>
    </submittedName>
</protein>
<organism evidence="2 3">
    <name type="scientific">Monilinia laxa</name>
    <name type="common">Brown rot fungus</name>
    <name type="synonym">Sclerotinia laxa</name>
    <dbReference type="NCBI Taxonomy" id="61186"/>
    <lineage>
        <taxon>Eukaryota</taxon>
        <taxon>Fungi</taxon>
        <taxon>Dikarya</taxon>
        <taxon>Ascomycota</taxon>
        <taxon>Pezizomycotina</taxon>
        <taxon>Leotiomycetes</taxon>
        <taxon>Helotiales</taxon>
        <taxon>Sclerotiniaceae</taxon>
        <taxon>Monilinia</taxon>
    </lineage>
</organism>
<dbReference type="EMBL" id="VIGI01000009">
    <property type="protein sequence ID" value="KAB8295964.1"/>
    <property type="molecule type" value="Genomic_DNA"/>
</dbReference>
<evidence type="ECO:0000313" key="3">
    <source>
        <dbReference type="Proteomes" id="UP000326757"/>
    </source>
</evidence>
<sequence>MYDLVFGRPRGTLYRHLSLILGIGVYISTISRACIFQQHHEFTHPHYESVVARGIKTRSGIERGAM</sequence>
<evidence type="ECO:0000313" key="2">
    <source>
        <dbReference type="EMBL" id="KAB8295964.1"/>
    </source>
</evidence>
<dbReference type="AlphaFoldDB" id="A0A5N6K1Q3"/>